<evidence type="ECO:0000256" key="2">
    <source>
        <dbReference type="ARBA" id="ARBA00023043"/>
    </source>
</evidence>
<dbReference type="InterPro" id="IPR002110">
    <property type="entry name" value="Ankyrin_rpt"/>
</dbReference>
<keyword evidence="2 3" id="KW-0040">ANK repeat</keyword>
<feature type="repeat" description="ANK" evidence="3">
    <location>
        <begin position="306"/>
        <end position="338"/>
    </location>
</feature>
<evidence type="ECO:0000313" key="5">
    <source>
        <dbReference type="EMBL" id="MFC4101256.1"/>
    </source>
</evidence>
<sequence length="537" mass="57549">MPGLMQENKQSRLTVYAIMIAMALLAAETSLPYAPVAAAAQPSATTVSITVVKSGAKLALPAPPYALRGTIMVPMKAVLDASGAASVLDRGNITVTRGTLVLKAALNDKLVQIGGQSVLLKEAPTLAKGRLFVPSQFIALALDEPVIYDAKKKQLRIGYTPQELAAMQKDMFQAAMRGDAAAIERLLKRGIDPNATNKHYGDSTPLDKAIASGGLAAVNMLVTHGASVERVSVRSGHDLIIKQDAAMLSWLLENGFDPNSKDREGTTLLELASGTIGVSRNGGAFKNQYPLPTMVEALLKHGADPRNDESLYKAVQAQSYPIVQLLLRAGADPQRTNRFGDTPARFAESKGLSKWLRIQETQPLVPSLAFLGAEGQLIEDGTAYIRSAGGNDEQYWPFQWTGTKAYFDVPDGSYTLMGISTYSWAGIVQRPFVVKDGRADLEQVRVPATNVAGSLSFAEEAIGKSGFLHAYGSDGKYLLTVPVLDGVFRVFAPEGTYTFREYLADGRAYKAEGRFEAASNATAVATVTVTNENPFAQ</sequence>
<dbReference type="PROSITE" id="PS50088">
    <property type="entry name" value="ANK_REPEAT"/>
    <property type="match status" value="1"/>
</dbReference>
<dbReference type="Pfam" id="PF07833">
    <property type="entry name" value="Cu_amine_oxidN1"/>
    <property type="match status" value="1"/>
</dbReference>
<dbReference type="SMART" id="SM00248">
    <property type="entry name" value="ANK"/>
    <property type="match status" value="3"/>
</dbReference>
<dbReference type="RefSeq" id="WP_377719876.1">
    <property type="nucleotide sequence ID" value="NZ_JBHSAM010000028.1"/>
</dbReference>
<dbReference type="Proteomes" id="UP001595715">
    <property type="component" value="Unassembled WGS sequence"/>
</dbReference>
<dbReference type="SUPFAM" id="SSF48403">
    <property type="entry name" value="Ankyrin repeat"/>
    <property type="match status" value="1"/>
</dbReference>
<gene>
    <name evidence="5" type="ORF">ACFOZ8_16570</name>
</gene>
<keyword evidence="6" id="KW-1185">Reference proteome</keyword>
<organism evidence="5 6">
    <name type="scientific">Paenibacillus xanthanilyticus</name>
    <dbReference type="NCBI Taxonomy" id="1783531"/>
    <lineage>
        <taxon>Bacteria</taxon>
        <taxon>Bacillati</taxon>
        <taxon>Bacillota</taxon>
        <taxon>Bacilli</taxon>
        <taxon>Bacillales</taxon>
        <taxon>Paenibacillaceae</taxon>
        <taxon>Paenibacillus</taxon>
    </lineage>
</organism>
<dbReference type="InterPro" id="IPR036770">
    <property type="entry name" value="Ankyrin_rpt-contain_sf"/>
</dbReference>
<comment type="caution">
    <text evidence="5">The sequence shown here is derived from an EMBL/GenBank/DDBJ whole genome shotgun (WGS) entry which is preliminary data.</text>
</comment>
<dbReference type="EMBL" id="JBHSAM010000028">
    <property type="protein sequence ID" value="MFC4101256.1"/>
    <property type="molecule type" value="Genomic_DNA"/>
</dbReference>
<evidence type="ECO:0000256" key="3">
    <source>
        <dbReference type="PROSITE-ProRule" id="PRU00023"/>
    </source>
</evidence>
<dbReference type="PANTHER" id="PTHR24171">
    <property type="entry name" value="ANKYRIN REPEAT DOMAIN-CONTAINING PROTEIN 39-RELATED"/>
    <property type="match status" value="1"/>
</dbReference>
<dbReference type="InterPro" id="IPR036582">
    <property type="entry name" value="Mao_N_sf"/>
</dbReference>
<evidence type="ECO:0000256" key="1">
    <source>
        <dbReference type="ARBA" id="ARBA00022737"/>
    </source>
</evidence>
<keyword evidence="1" id="KW-0677">Repeat</keyword>
<name>A0ABV8K5I9_9BACL</name>
<reference evidence="6" key="1">
    <citation type="journal article" date="2019" name="Int. J. Syst. Evol. Microbiol.">
        <title>The Global Catalogue of Microorganisms (GCM) 10K type strain sequencing project: providing services to taxonomists for standard genome sequencing and annotation.</title>
        <authorList>
            <consortium name="The Broad Institute Genomics Platform"/>
            <consortium name="The Broad Institute Genome Sequencing Center for Infectious Disease"/>
            <person name="Wu L."/>
            <person name="Ma J."/>
        </authorList>
    </citation>
    <scope>NUCLEOTIDE SEQUENCE [LARGE SCALE GENOMIC DNA]</scope>
    <source>
        <strain evidence="6">IBRC-M 10987</strain>
    </source>
</reference>
<dbReference type="SUPFAM" id="SSF55383">
    <property type="entry name" value="Copper amine oxidase, domain N"/>
    <property type="match status" value="1"/>
</dbReference>
<feature type="domain" description="Copper amine oxidase-like N-terminal" evidence="4">
    <location>
        <begin position="55"/>
        <end position="157"/>
    </location>
</feature>
<dbReference type="Gene3D" id="1.25.40.20">
    <property type="entry name" value="Ankyrin repeat-containing domain"/>
    <property type="match status" value="1"/>
</dbReference>
<protein>
    <submittedName>
        <fullName evidence="5">Stalk domain-containing protein</fullName>
    </submittedName>
</protein>
<evidence type="ECO:0000313" key="6">
    <source>
        <dbReference type="Proteomes" id="UP001595715"/>
    </source>
</evidence>
<dbReference type="Gene3D" id="3.30.457.10">
    <property type="entry name" value="Copper amine oxidase-like, N-terminal domain"/>
    <property type="match status" value="1"/>
</dbReference>
<evidence type="ECO:0000259" key="4">
    <source>
        <dbReference type="Pfam" id="PF07833"/>
    </source>
</evidence>
<accession>A0ABV8K5I9</accession>
<proteinExistence type="predicted"/>
<dbReference type="InterPro" id="IPR012854">
    <property type="entry name" value="Cu_amine_oxidase-like_N"/>
</dbReference>